<dbReference type="OrthoDB" id="9820812at2"/>
<dbReference type="InterPro" id="IPR027385">
    <property type="entry name" value="Beta-barrel_OMP"/>
</dbReference>
<feature type="chain" id="PRO_5018103979" description="Outer membrane protein beta-barrel domain-containing protein" evidence="2">
    <location>
        <begin position="26"/>
        <end position="222"/>
    </location>
</feature>
<dbReference type="Proteomes" id="UP000281474">
    <property type="component" value="Unassembled WGS sequence"/>
</dbReference>
<dbReference type="InterPro" id="IPR011250">
    <property type="entry name" value="OMP/PagP_B-barrel"/>
</dbReference>
<evidence type="ECO:0000313" key="4">
    <source>
        <dbReference type="EMBL" id="RLV58041.1"/>
    </source>
</evidence>
<keyword evidence="1 2" id="KW-0732">Signal</keyword>
<gene>
    <name evidence="4" type="ORF">D5018_19310</name>
</gene>
<evidence type="ECO:0000256" key="1">
    <source>
        <dbReference type="ARBA" id="ARBA00022729"/>
    </source>
</evidence>
<sequence>MSINMRKLTILLALPLLSLSATTIASELKYNYAELGTSIAKTQFQVGDQRPTFSGKSFNATVQYTPKKGVYLKGMFSRLSIDDSDTIINTNHTADGITTTFGGILGAYRSLTDNVDIRGGIGLINEKNDYDFSYQLKDKKYIQVSDFNNTRPYLEAGLKVDFAEWGDLDLLLSRYNNATYFTVGGNMPITKNIGVDLGYSYSPNGKERKKYGSWNVGVRYYF</sequence>
<protein>
    <recommendedName>
        <fullName evidence="3">Outer membrane protein beta-barrel domain-containing protein</fullName>
    </recommendedName>
</protein>
<comment type="caution">
    <text evidence="4">The sequence shown here is derived from an EMBL/GenBank/DDBJ whole genome shotgun (WGS) entry which is preliminary data.</text>
</comment>
<evidence type="ECO:0000256" key="2">
    <source>
        <dbReference type="SAM" id="SignalP"/>
    </source>
</evidence>
<feature type="signal peptide" evidence="2">
    <location>
        <begin position="1"/>
        <end position="25"/>
    </location>
</feature>
<organism evidence="4 5">
    <name type="scientific">Parashewanella curva</name>
    <dbReference type="NCBI Taxonomy" id="2338552"/>
    <lineage>
        <taxon>Bacteria</taxon>
        <taxon>Pseudomonadati</taxon>
        <taxon>Pseudomonadota</taxon>
        <taxon>Gammaproteobacteria</taxon>
        <taxon>Alteromonadales</taxon>
        <taxon>Shewanellaceae</taxon>
        <taxon>Parashewanella</taxon>
    </lineage>
</organism>
<keyword evidence="5" id="KW-1185">Reference proteome</keyword>
<evidence type="ECO:0000259" key="3">
    <source>
        <dbReference type="Pfam" id="PF13505"/>
    </source>
</evidence>
<accession>A0A3L8PRL6</accession>
<dbReference type="EMBL" id="QZEI01000104">
    <property type="protein sequence ID" value="RLV58041.1"/>
    <property type="molecule type" value="Genomic_DNA"/>
</dbReference>
<reference evidence="4 5" key="1">
    <citation type="submission" date="2018-09" db="EMBL/GenBank/DDBJ databases">
        <title>Phylogeny of the Shewanellaceae, and recommendation for two new genera, Pseudoshewanella and Parashewanella.</title>
        <authorList>
            <person name="Wang G."/>
        </authorList>
    </citation>
    <scope>NUCLEOTIDE SEQUENCE [LARGE SCALE GENOMIC DNA]</scope>
    <source>
        <strain evidence="4 5">C51</strain>
    </source>
</reference>
<dbReference type="SUPFAM" id="SSF56925">
    <property type="entry name" value="OMPA-like"/>
    <property type="match status" value="1"/>
</dbReference>
<dbReference type="AlphaFoldDB" id="A0A3L8PRL6"/>
<proteinExistence type="predicted"/>
<evidence type="ECO:0000313" key="5">
    <source>
        <dbReference type="Proteomes" id="UP000281474"/>
    </source>
</evidence>
<dbReference type="RefSeq" id="WP_121840622.1">
    <property type="nucleotide sequence ID" value="NZ_ML014853.1"/>
</dbReference>
<feature type="domain" description="Outer membrane protein beta-barrel" evidence="3">
    <location>
        <begin position="10"/>
        <end position="222"/>
    </location>
</feature>
<dbReference type="Pfam" id="PF13505">
    <property type="entry name" value="OMP_b-brl"/>
    <property type="match status" value="1"/>
</dbReference>
<name>A0A3L8PRL6_9GAMM</name>